<evidence type="ECO:0000313" key="1">
    <source>
        <dbReference type="EMBL" id="KAF6270259.1"/>
    </source>
</evidence>
<proteinExistence type="predicted"/>
<dbReference type="EMBL" id="JACAGB010000106">
    <property type="protein sequence ID" value="KAF6270259.1"/>
    <property type="molecule type" value="Genomic_DNA"/>
</dbReference>
<accession>A0A7J7R2C3</accession>
<dbReference type="AlphaFoldDB" id="A0A7J7R2C3"/>
<protein>
    <submittedName>
        <fullName evidence="1">Uncharacterized protein</fullName>
    </submittedName>
</protein>
<comment type="caution">
    <text evidence="1">The sequence shown here is derived from an EMBL/GenBank/DDBJ whole genome shotgun (WGS) entry which is preliminary data.</text>
</comment>
<keyword evidence="2" id="KW-1185">Reference proteome</keyword>
<evidence type="ECO:0000313" key="2">
    <source>
        <dbReference type="Proteomes" id="UP000558488"/>
    </source>
</evidence>
<sequence>MSPLLGARSLTAGLHLSRGRETDVLSLCKRPLPAVLALMLGPAASGSASASPCPQHCRVRGGEGGLCVREPATAPETGSSTGRDCGVQEQRIFSNHQRLAPMTVTSTPPWSGAPAYLLHHPAICSTLCCLLPMLAMFCALSLVVSTCHSNQLFGCSAI</sequence>
<organism evidence="1 2">
    <name type="scientific">Pipistrellus kuhlii</name>
    <name type="common">Kuhl's pipistrelle</name>
    <dbReference type="NCBI Taxonomy" id="59472"/>
    <lineage>
        <taxon>Eukaryota</taxon>
        <taxon>Metazoa</taxon>
        <taxon>Chordata</taxon>
        <taxon>Craniata</taxon>
        <taxon>Vertebrata</taxon>
        <taxon>Euteleostomi</taxon>
        <taxon>Mammalia</taxon>
        <taxon>Eutheria</taxon>
        <taxon>Laurasiatheria</taxon>
        <taxon>Chiroptera</taxon>
        <taxon>Yangochiroptera</taxon>
        <taxon>Vespertilionidae</taxon>
        <taxon>Pipistrellus</taxon>
    </lineage>
</organism>
<gene>
    <name evidence="1" type="ORF">mPipKuh1_007993</name>
</gene>
<reference evidence="1 2" key="1">
    <citation type="journal article" date="2020" name="Nature">
        <title>Six reference-quality genomes reveal evolution of bat adaptations.</title>
        <authorList>
            <person name="Jebb D."/>
            <person name="Huang Z."/>
            <person name="Pippel M."/>
            <person name="Hughes G.M."/>
            <person name="Lavrichenko K."/>
            <person name="Devanna P."/>
            <person name="Winkler S."/>
            <person name="Jermiin L.S."/>
            <person name="Skirmuntt E.C."/>
            <person name="Katzourakis A."/>
            <person name="Burkitt-Gray L."/>
            <person name="Ray D.A."/>
            <person name="Sullivan K.A.M."/>
            <person name="Roscito J.G."/>
            <person name="Kirilenko B.M."/>
            <person name="Davalos L.M."/>
            <person name="Corthals A.P."/>
            <person name="Power M.L."/>
            <person name="Jones G."/>
            <person name="Ransome R.D."/>
            <person name="Dechmann D.K.N."/>
            <person name="Locatelli A.G."/>
            <person name="Puechmaille S.J."/>
            <person name="Fedrigo O."/>
            <person name="Jarvis E.D."/>
            <person name="Hiller M."/>
            <person name="Vernes S.C."/>
            <person name="Myers E.W."/>
            <person name="Teeling E.C."/>
        </authorList>
    </citation>
    <scope>NUCLEOTIDE SEQUENCE [LARGE SCALE GENOMIC DNA]</scope>
    <source>
        <strain evidence="1">MPipKuh1</strain>
        <tissue evidence="1">Flight muscle</tissue>
    </source>
</reference>
<dbReference type="Proteomes" id="UP000558488">
    <property type="component" value="Unassembled WGS sequence"/>
</dbReference>
<name>A0A7J7R2C3_PIPKU</name>